<comment type="subcellular location">
    <subcellularLocation>
        <location evidence="1">Cell membrane</location>
        <topology evidence="1">Multi-pass membrane protein</topology>
    </subcellularLocation>
</comment>
<keyword evidence="8" id="KW-1185">Reference proteome</keyword>
<evidence type="ECO:0000256" key="1">
    <source>
        <dbReference type="ARBA" id="ARBA00004651"/>
    </source>
</evidence>
<evidence type="ECO:0000256" key="3">
    <source>
        <dbReference type="ARBA" id="ARBA00022692"/>
    </source>
</evidence>
<feature type="transmembrane region" description="Helical" evidence="6">
    <location>
        <begin position="6"/>
        <end position="27"/>
    </location>
</feature>
<dbReference type="PANTHER" id="PTHR38601:SF1">
    <property type="entry name" value="HYDROGENASE-4 COMPONENT E"/>
    <property type="match status" value="1"/>
</dbReference>
<keyword evidence="4 6" id="KW-1133">Transmembrane helix</keyword>
<comment type="caution">
    <text evidence="7">The sequence shown here is derived from an EMBL/GenBank/DDBJ whole genome shotgun (WGS) entry which is preliminary data.</text>
</comment>
<protein>
    <submittedName>
        <fullName evidence="7">Formate hydrogenlyase</fullName>
    </submittedName>
</protein>
<dbReference type="InterPro" id="IPR038730">
    <property type="entry name" value="HyfE-like"/>
</dbReference>
<evidence type="ECO:0000256" key="2">
    <source>
        <dbReference type="ARBA" id="ARBA00022475"/>
    </source>
</evidence>
<reference evidence="8" key="1">
    <citation type="journal article" date="2019" name="Int. J. Syst. Evol. Microbiol.">
        <title>The Global Catalogue of Microorganisms (GCM) 10K type strain sequencing project: providing services to taxonomists for standard genome sequencing and annotation.</title>
        <authorList>
            <consortium name="The Broad Institute Genomics Platform"/>
            <consortium name="The Broad Institute Genome Sequencing Center for Infectious Disease"/>
            <person name="Wu L."/>
            <person name="Ma J."/>
        </authorList>
    </citation>
    <scope>NUCLEOTIDE SEQUENCE [LARGE SCALE GENOMIC DNA]</scope>
    <source>
        <strain evidence="8">JCM 17130</strain>
    </source>
</reference>
<keyword evidence="5 6" id="KW-0472">Membrane</keyword>
<evidence type="ECO:0000256" key="6">
    <source>
        <dbReference type="SAM" id="Phobius"/>
    </source>
</evidence>
<sequence length="221" mass="24200">MATMNLATQVLQMLAGALLLISFAMLAERRSRRLVSLLVWQGVMLVASTALVAATAHQSHLYYSAALTLLLKVGLLPWILLRLMRKLGIERDNEPLVNVPTLMLVGLVLVIFAFGLAQPVSALATTIIRRTLGIALAVVLLAFLMILARRKAFTQVIGFLALENGLFFAATSTTYGMPLVVELGIALDLLVGVFIFGVFFFQISEQFDSLDLQHLESLKED</sequence>
<dbReference type="RefSeq" id="WP_377301103.1">
    <property type="nucleotide sequence ID" value="NZ_JBHSMK010000002.1"/>
</dbReference>
<dbReference type="Proteomes" id="UP001596013">
    <property type="component" value="Unassembled WGS sequence"/>
</dbReference>
<dbReference type="PANTHER" id="PTHR38601">
    <property type="entry name" value="HYDROGENASE-4 COMPONENT E"/>
    <property type="match status" value="1"/>
</dbReference>
<feature type="transmembrane region" description="Helical" evidence="6">
    <location>
        <begin position="62"/>
        <end position="84"/>
    </location>
</feature>
<gene>
    <name evidence="7" type="ORF">ACFPME_00930</name>
</gene>
<organism evidence="7 8">
    <name type="scientific">Rhodanobacter umsongensis</name>
    <dbReference type="NCBI Taxonomy" id="633153"/>
    <lineage>
        <taxon>Bacteria</taxon>
        <taxon>Pseudomonadati</taxon>
        <taxon>Pseudomonadota</taxon>
        <taxon>Gammaproteobacteria</taxon>
        <taxon>Lysobacterales</taxon>
        <taxon>Rhodanobacteraceae</taxon>
        <taxon>Rhodanobacter</taxon>
    </lineage>
</organism>
<dbReference type="EMBL" id="JBHSMK010000002">
    <property type="protein sequence ID" value="MFC5435110.1"/>
    <property type="molecule type" value="Genomic_DNA"/>
</dbReference>
<feature type="transmembrane region" description="Helical" evidence="6">
    <location>
        <begin position="34"/>
        <end position="56"/>
    </location>
</feature>
<evidence type="ECO:0000256" key="4">
    <source>
        <dbReference type="ARBA" id="ARBA00022989"/>
    </source>
</evidence>
<feature type="transmembrane region" description="Helical" evidence="6">
    <location>
        <begin position="96"/>
        <end position="115"/>
    </location>
</feature>
<evidence type="ECO:0000313" key="8">
    <source>
        <dbReference type="Proteomes" id="UP001596013"/>
    </source>
</evidence>
<feature type="transmembrane region" description="Helical" evidence="6">
    <location>
        <begin position="127"/>
        <end position="147"/>
    </location>
</feature>
<accession>A0ABW0JI58</accession>
<keyword evidence="2" id="KW-1003">Cell membrane</keyword>
<evidence type="ECO:0000256" key="5">
    <source>
        <dbReference type="ARBA" id="ARBA00023136"/>
    </source>
</evidence>
<evidence type="ECO:0000313" key="7">
    <source>
        <dbReference type="EMBL" id="MFC5435110.1"/>
    </source>
</evidence>
<name>A0ABW0JI58_9GAMM</name>
<feature type="transmembrane region" description="Helical" evidence="6">
    <location>
        <begin position="183"/>
        <end position="203"/>
    </location>
</feature>
<keyword evidence="3 6" id="KW-0812">Transmembrane</keyword>
<proteinExistence type="predicted"/>
<feature type="transmembrane region" description="Helical" evidence="6">
    <location>
        <begin position="159"/>
        <end position="177"/>
    </location>
</feature>